<gene>
    <name evidence="2" type="ORF">A1O9_12789</name>
</gene>
<keyword evidence="1" id="KW-0812">Transmembrane</keyword>
<comment type="caution">
    <text evidence="2">The sequence shown here is derived from an EMBL/GenBank/DDBJ whole genome shotgun (WGS) entry which is preliminary data.</text>
</comment>
<organism evidence="2 3">
    <name type="scientific">Exophiala aquamarina CBS 119918</name>
    <dbReference type="NCBI Taxonomy" id="1182545"/>
    <lineage>
        <taxon>Eukaryota</taxon>
        <taxon>Fungi</taxon>
        <taxon>Dikarya</taxon>
        <taxon>Ascomycota</taxon>
        <taxon>Pezizomycotina</taxon>
        <taxon>Eurotiomycetes</taxon>
        <taxon>Chaetothyriomycetidae</taxon>
        <taxon>Chaetothyriales</taxon>
        <taxon>Herpotrichiellaceae</taxon>
        <taxon>Exophiala</taxon>
    </lineage>
</organism>
<dbReference type="VEuPathDB" id="FungiDB:A1O9_12789"/>
<evidence type="ECO:0000256" key="1">
    <source>
        <dbReference type="SAM" id="Phobius"/>
    </source>
</evidence>
<evidence type="ECO:0000313" key="2">
    <source>
        <dbReference type="EMBL" id="KEF51175.1"/>
    </source>
</evidence>
<dbReference type="AlphaFoldDB" id="A0A072P6C8"/>
<dbReference type="Proteomes" id="UP000027920">
    <property type="component" value="Unassembled WGS sequence"/>
</dbReference>
<keyword evidence="1" id="KW-1133">Transmembrane helix</keyword>
<protein>
    <submittedName>
        <fullName evidence="2">Uncharacterized protein</fullName>
    </submittedName>
</protein>
<sequence>MDGNPSLIVPSGHGERSLRSGHIINFATFTEALESLFDQAIASLNRLSSCIKGNRNPEAATTVRGLRDLVRIVQDRRMEFNIRDQFRLVYPYSTFMKPLSSSFLSMDESEPFLIATLAHLFAVNILLVFPAINVAAFIPTQLRSLSAIGAWFKLTPRITCDTCDSPHQSSELITFPMNTIAVYQQWQKQL</sequence>
<evidence type="ECO:0000313" key="3">
    <source>
        <dbReference type="Proteomes" id="UP000027920"/>
    </source>
</evidence>
<dbReference type="RefSeq" id="XP_013253765.1">
    <property type="nucleotide sequence ID" value="XM_013398311.1"/>
</dbReference>
<keyword evidence="3" id="KW-1185">Reference proteome</keyword>
<feature type="transmembrane region" description="Helical" evidence="1">
    <location>
        <begin position="112"/>
        <end position="138"/>
    </location>
</feature>
<reference evidence="2 3" key="1">
    <citation type="submission" date="2013-03" db="EMBL/GenBank/DDBJ databases">
        <title>The Genome Sequence of Exophiala aquamarina CBS 119918.</title>
        <authorList>
            <consortium name="The Broad Institute Genomics Platform"/>
            <person name="Cuomo C."/>
            <person name="de Hoog S."/>
            <person name="Gorbushina A."/>
            <person name="Walker B."/>
            <person name="Young S.K."/>
            <person name="Zeng Q."/>
            <person name="Gargeya S."/>
            <person name="Fitzgerald M."/>
            <person name="Haas B."/>
            <person name="Abouelleil A."/>
            <person name="Allen A.W."/>
            <person name="Alvarado L."/>
            <person name="Arachchi H.M."/>
            <person name="Berlin A.M."/>
            <person name="Chapman S.B."/>
            <person name="Gainer-Dewar J."/>
            <person name="Goldberg J."/>
            <person name="Griggs A."/>
            <person name="Gujja S."/>
            <person name="Hansen M."/>
            <person name="Howarth C."/>
            <person name="Imamovic A."/>
            <person name="Ireland A."/>
            <person name="Larimer J."/>
            <person name="McCowan C."/>
            <person name="Murphy C."/>
            <person name="Pearson M."/>
            <person name="Poon T.W."/>
            <person name="Priest M."/>
            <person name="Roberts A."/>
            <person name="Saif S."/>
            <person name="Shea T."/>
            <person name="Sisk P."/>
            <person name="Sykes S."/>
            <person name="Wortman J."/>
            <person name="Nusbaum C."/>
            <person name="Birren B."/>
        </authorList>
    </citation>
    <scope>NUCLEOTIDE SEQUENCE [LARGE SCALE GENOMIC DNA]</scope>
    <source>
        <strain evidence="2 3">CBS 119918</strain>
    </source>
</reference>
<proteinExistence type="predicted"/>
<dbReference type="OrthoDB" id="4937900at2759"/>
<keyword evidence="1" id="KW-0472">Membrane</keyword>
<dbReference type="EMBL" id="AMGV01000027">
    <property type="protein sequence ID" value="KEF51175.1"/>
    <property type="molecule type" value="Genomic_DNA"/>
</dbReference>
<dbReference type="GeneID" id="25287683"/>
<name>A0A072P6C8_9EURO</name>
<dbReference type="HOGENOM" id="CLU_1427990_0_0_1"/>
<accession>A0A072P6C8</accession>